<dbReference type="Proteomes" id="UP000663869">
    <property type="component" value="Unassembled WGS sequence"/>
</dbReference>
<dbReference type="EMBL" id="CAJOBQ010001994">
    <property type="protein sequence ID" value="CAF4531944.1"/>
    <property type="molecule type" value="Genomic_DNA"/>
</dbReference>
<evidence type="ECO:0000313" key="1">
    <source>
        <dbReference type="EMBL" id="CAF3459385.1"/>
    </source>
</evidence>
<dbReference type="Proteomes" id="UP000663862">
    <property type="component" value="Unassembled WGS sequence"/>
</dbReference>
<accession>A0A820XHN9</accession>
<reference evidence="2" key="1">
    <citation type="submission" date="2021-02" db="EMBL/GenBank/DDBJ databases">
        <authorList>
            <person name="Nowell W R."/>
        </authorList>
    </citation>
    <scope>NUCLEOTIDE SEQUENCE</scope>
</reference>
<comment type="caution">
    <text evidence="2">The sequence shown here is derived from an EMBL/GenBank/DDBJ whole genome shotgun (WGS) entry which is preliminary data.</text>
</comment>
<name>A0A820XHN9_9BILA</name>
<protein>
    <submittedName>
        <fullName evidence="2">Uncharacterized protein</fullName>
    </submittedName>
</protein>
<proteinExistence type="predicted"/>
<gene>
    <name evidence="1" type="ORF">FME351_LOCUS13979</name>
    <name evidence="2" type="ORF">TSG867_LOCUS23332</name>
</gene>
<dbReference type="AlphaFoldDB" id="A0A820XHN9"/>
<evidence type="ECO:0000313" key="2">
    <source>
        <dbReference type="EMBL" id="CAF4531944.1"/>
    </source>
</evidence>
<evidence type="ECO:0000313" key="3">
    <source>
        <dbReference type="Proteomes" id="UP000663862"/>
    </source>
</evidence>
<dbReference type="EMBL" id="CAJNYU010001721">
    <property type="protein sequence ID" value="CAF3459385.1"/>
    <property type="molecule type" value="Genomic_DNA"/>
</dbReference>
<sequence length="83" mass="9176">MFNAMFTESSLMCLQSVALHQVCIKKPSVVQYISNLKLLKNLRVQTLGQIHGLTLMVICANGLPELKSSECTNPEYESGAIFT</sequence>
<organism evidence="2 3">
    <name type="scientific">Rotaria socialis</name>
    <dbReference type="NCBI Taxonomy" id="392032"/>
    <lineage>
        <taxon>Eukaryota</taxon>
        <taxon>Metazoa</taxon>
        <taxon>Spiralia</taxon>
        <taxon>Gnathifera</taxon>
        <taxon>Rotifera</taxon>
        <taxon>Eurotatoria</taxon>
        <taxon>Bdelloidea</taxon>
        <taxon>Philodinida</taxon>
        <taxon>Philodinidae</taxon>
        <taxon>Rotaria</taxon>
    </lineage>
</organism>